<evidence type="ECO:0000313" key="1">
    <source>
        <dbReference type="EMBL" id="KAK7833213.1"/>
    </source>
</evidence>
<sequence>MKLMLTWHLSSLTTDLKLFQTDRADGERAIEALTSPALLPTSSNSGDGWGNQGGFYNMLDYDNLTSLKSAKMMAKLELLLDKEKAWEVSSY</sequence>
<reference evidence="1 2" key="1">
    <citation type="journal article" date="2018" name="Sci. Data">
        <title>The draft genome sequence of cork oak.</title>
        <authorList>
            <person name="Ramos A.M."/>
            <person name="Usie A."/>
            <person name="Barbosa P."/>
            <person name="Barros P.M."/>
            <person name="Capote T."/>
            <person name="Chaves I."/>
            <person name="Simoes F."/>
            <person name="Abreu I."/>
            <person name="Carrasquinho I."/>
            <person name="Faro C."/>
            <person name="Guimaraes J.B."/>
            <person name="Mendonca D."/>
            <person name="Nobrega F."/>
            <person name="Rodrigues L."/>
            <person name="Saibo N.J.M."/>
            <person name="Varela M.C."/>
            <person name="Egas C."/>
            <person name="Matos J."/>
            <person name="Miguel C.M."/>
            <person name="Oliveira M.M."/>
            <person name="Ricardo C.P."/>
            <person name="Goncalves S."/>
        </authorList>
    </citation>
    <scope>NUCLEOTIDE SEQUENCE [LARGE SCALE GENOMIC DNA]</scope>
    <source>
        <strain evidence="2">cv. HL8</strain>
    </source>
</reference>
<accession>A0AAW0K377</accession>
<dbReference type="Proteomes" id="UP000237347">
    <property type="component" value="Unassembled WGS sequence"/>
</dbReference>
<organism evidence="1 2">
    <name type="scientific">Quercus suber</name>
    <name type="common">Cork oak</name>
    <dbReference type="NCBI Taxonomy" id="58331"/>
    <lineage>
        <taxon>Eukaryota</taxon>
        <taxon>Viridiplantae</taxon>
        <taxon>Streptophyta</taxon>
        <taxon>Embryophyta</taxon>
        <taxon>Tracheophyta</taxon>
        <taxon>Spermatophyta</taxon>
        <taxon>Magnoliopsida</taxon>
        <taxon>eudicotyledons</taxon>
        <taxon>Gunneridae</taxon>
        <taxon>Pentapetalae</taxon>
        <taxon>rosids</taxon>
        <taxon>fabids</taxon>
        <taxon>Fagales</taxon>
        <taxon>Fagaceae</taxon>
        <taxon>Quercus</taxon>
    </lineage>
</organism>
<name>A0AAW0K377_QUESU</name>
<keyword evidence="2" id="KW-1185">Reference proteome</keyword>
<proteinExistence type="predicted"/>
<dbReference type="EMBL" id="PKMF04000409">
    <property type="protein sequence ID" value="KAK7833213.1"/>
    <property type="molecule type" value="Genomic_DNA"/>
</dbReference>
<protein>
    <submittedName>
        <fullName evidence="1">Uncharacterized protein</fullName>
    </submittedName>
</protein>
<comment type="caution">
    <text evidence="1">The sequence shown here is derived from an EMBL/GenBank/DDBJ whole genome shotgun (WGS) entry which is preliminary data.</text>
</comment>
<dbReference type="AlphaFoldDB" id="A0AAW0K377"/>
<gene>
    <name evidence="1" type="ORF">CFP56_025692</name>
</gene>
<evidence type="ECO:0000313" key="2">
    <source>
        <dbReference type="Proteomes" id="UP000237347"/>
    </source>
</evidence>